<reference evidence="3 4" key="1">
    <citation type="submission" date="2023-06" db="EMBL/GenBank/DDBJ databases">
        <title>Nosocomial Elizabethkingia miricola genome.</title>
        <authorList>
            <person name="Morgado S."/>
            <person name="Fonseca E."/>
            <person name="Freitas F."/>
            <person name="Vicente A.C."/>
        </authorList>
    </citation>
    <scope>NUCLEOTIDE SEQUENCE [LARGE SCALE GENOMIC DNA]</scope>
    <source>
        <strain evidence="3 4">EM15</strain>
    </source>
</reference>
<dbReference type="AlphaFoldDB" id="A0ABD5B995"/>
<gene>
    <name evidence="3" type="ORF">QT385_15005</name>
</gene>
<keyword evidence="1" id="KW-0732">Signal</keyword>
<comment type="caution">
    <text evidence="3">The sequence shown here is derived from an EMBL/GenBank/DDBJ whole genome shotgun (WGS) entry which is preliminary data.</text>
</comment>
<dbReference type="PANTHER" id="PTHR32305:SF15">
    <property type="entry name" value="PROTEIN RHSA-RELATED"/>
    <property type="match status" value="1"/>
</dbReference>
<dbReference type="RefSeq" id="WP_104916165.1">
    <property type="nucleotide sequence ID" value="NZ_JAUCQJ010000004.1"/>
</dbReference>
<evidence type="ECO:0000313" key="4">
    <source>
        <dbReference type="Proteomes" id="UP001239265"/>
    </source>
</evidence>
<organism evidence="3 4">
    <name type="scientific">Elizabethkingia miricola</name>
    <name type="common">Chryseobacterium miricola</name>
    <dbReference type="NCBI Taxonomy" id="172045"/>
    <lineage>
        <taxon>Bacteria</taxon>
        <taxon>Pseudomonadati</taxon>
        <taxon>Bacteroidota</taxon>
        <taxon>Flavobacteriia</taxon>
        <taxon>Flavobacteriales</taxon>
        <taxon>Weeksellaceae</taxon>
        <taxon>Elizabethkingia</taxon>
    </lineage>
</organism>
<accession>A0ABD5B995</accession>
<dbReference type="Gene3D" id="2.180.10.10">
    <property type="entry name" value="RHS repeat-associated core"/>
    <property type="match status" value="1"/>
</dbReference>
<evidence type="ECO:0000313" key="3">
    <source>
        <dbReference type="EMBL" id="MDQ8749962.1"/>
    </source>
</evidence>
<name>A0ABD5B995_ELIMR</name>
<proteinExistence type="predicted"/>
<feature type="chain" id="PRO_5044893691" evidence="1">
    <location>
        <begin position="20"/>
        <end position="1123"/>
    </location>
</feature>
<dbReference type="InterPro" id="IPR045619">
    <property type="entry name" value="DUF6443"/>
</dbReference>
<feature type="domain" description="DUF6443" evidence="2">
    <location>
        <begin position="39"/>
        <end position="144"/>
    </location>
</feature>
<dbReference type="NCBIfam" id="TIGR03696">
    <property type="entry name" value="Rhs_assc_core"/>
    <property type="match status" value="1"/>
</dbReference>
<dbReference type="EMBL" id="JAUCQJ010000004">
    <property type="protein sequence ID" value="MDQ8749962.1"/>
    <property type="molecule type" value="Genomic_DNA"/>
</dbReference>
<protein>
    <submittedName>
        <fullName evidence="3">DUF6443 domain-containing protein</fullName>
    </submittedName>
</protein>
<dbReference type="Proteomes" id="UP001239265">
    <property type="component" value="Unassembled WGS sequence"/>
</dbReference>
<evidence type="ECO:0000259" key="2">
    <source>
        <dbReference type="Pfam" id="PF20041"/>
    </source>
</evidence>
<dbReference type="Pfam" id="PF20041">
    <property type="entry name" value="DUF6443"/>
    <property type="match status" value="1"/>
</dbReference>
<dbReference type="InterPro" id="IPR022385">
    <property type="entry name" value="Rhs_assc_core"/>
</dbReference>
<dbReference type="PANTHER" id="PTHR32305">
    <property type="match status" value="1"/>
</dbReference>
<feature type="signal peptide" evidence="1">
    <location>
        <begin position="1"/>
        <end position="19"/>
    </location>
</feature>
<dbReference type="InterPro" id="IPR050708">
    <property type="entry name" value="T6SS_VgrG/RHS"/>
</dbReference>
<evidence type="ECO:0000256" key="1">
    <source>
        <dbReference type="SAM" id="SignalP"/>
    </source>
</evidence>
<sequence>MKKIISVFASILLTGSLSAQLSSTENYVSTKTYLDYPAGGSVKTAQKVEYYDGIGRSKQVVDVQASPGKKDVVTHFEYDSFGRNVYNYLPIPQVDTQYGGIYTAPLVNAPSVYGSEKIFSEKVLENSPLGRIQQQKHEGWDWSTRPVFFEEGTNADGEVRKVVTSTEIINGIIITNIDFNLSGGTYNPGELYKKTVIDEDGNKTTEFTNGKGQKILSRKTTGGSDTADTYYVYNEYGQLAYIFPPLLSIKTSWGPKDINPAAYSYRYDGRGRMVEKKIPGKGIESRVYNRLDRLILAQDPALAGKNEWLFTKYDKFGRVIYTGTISNSQTREELQELADNDTGPTDENRNEAFDHSNIKVEYSNNAFPTDIKEVLTIKYYDKHMGFVDDTYFPTVILGQEVILRNSQDQAKGLLADSFMKNLEDNEWTKTFYAYDNMGREIASHSINHLGGYTRKESQLSFSGTVKKMITYHRKTKSGKEKKITEDFEYDHQDRLLKHWHQVDSEPVELLAENTYNEISQPVNKKVGNNLQSIDYTYNIRGFRTKINDPENLGGKLFGYHIKYEKPETNLYLAKYNGNISEIDWKTADDGTFRRYNYTYDGLDRLTLAAYTEPNITSPYNNAYTESLFYDLEGNIQNLTRNTYIPGQGVRPMDNLTYKYAARRLLSVTDNSGVYDGYPDSSGIPMTYDLNGNMSSHEDKGILKIGYNHLNLPNKITFNKAFLSHDMTNSYKSYSKYIYRADGIKVRKEFVYGTGPSSLETHKITEYLDGFQYTDDILNFIPTSEGYYNFEQKKYIYNYTDQVGNVRLSFYKGANGTAEIDRVTNYYPFGLEFNENIVPVNSITQNYRYSTQGQEKQEDTKWSSFKWRNYDPTFGRFFNVDPLAESYPTWSTYAFSGNRVVDSRELEGLEPLPTNMARVYESHLKDADRLDRQGRSYEAAKIRERADLMQEVNTAIISAPIFEIEEVILTFRAAQGAGFFARAWNAIKGIVTGAEASSGIAETTIGKVPNPYGKAGGPLHQAKIEEVGKKLDADGFTEIKTEVKIDTPLGSKSKRFVDIQGTNPKTGEVRQVQVGKQNQNGTPVSRERKALDDIEQATGKRPEFAPYNQLKPKIKMEEDRVIRN</sequence>